<dbReference type="InterPro" id="IPR052048">
    <property type="entry name" value="ST_Response_Regulator"/>
</dbReference>
<protein>
    <submittedName>
        <fullName evidence="3">Chemotaxis protein CheY</fullName>
    </submittedName>
</protein>
<dbReference type="CDD" id="cd17546">
    <property type="entry name" value="REC_hyHK_CKI1_RcsC-like"/>
    <property type="match status" value="1"/>
</dbReference>
<dbReference type="EMBL" id="JXBL01000001">
    <property type="protein sequence ID" value="KIE42591.1"/>
    <property type="molecule type" value="Genomic_DNA"/>
</dbReference>
<keyword evidence="4" id="KW-1185">Reference proteome</keyword>
<dbReference type="Pfam" id="PF00072">
    <property type="entry name" value="Response_reg"/>
    <property type="match status" value="1"/>
</dbReference>
<dbReference type="AlphaFoldDB" id="A0A0C1QWQ0"/>
<dbReference type="Proteomes" id="UP000031433">
    <property type="component" value="Unassembled WGS sequence"/>
</dbReference>
<dbReference type="InterPro" id="IPR011006">
    <property type="entry name" value="CheY-like_superfamily"/>
</dbReference>
<dbReference type="GO" id="GO:0000160">
    <property type="term" value="P:phosphorelay signal transduction system"/>
    <property type="evidence" value="ECO:0007669"/>
    <property type="project" value="InterPro"/>
</dbReference>
<evidence type="ECO:0000259" key="2">
    <source>
        <dbReference type="PROSITE" id="PS50110"/>
    </source>
</evidence>
<dbReference type="InterPro" id="IPR001789">
    <property type="entry name" value="Sig_transdc_resp-reg_receiver"/>
</dbReference>
<dbReference type="PANTHER" id="PTHR43228:SF1">
    <property type="entry name" value="TWO-COMPONENT RESPONSE REGULATOR ARR22"/>
    <property type="match status" value="1"/>
</dbReference>
<dbReference type="SUPFAM" id="SSF52172">
    <property type="entry name" value="CheY-like"/>
    <property type="match status" value="1"/>
</dbReference>
<sequence length="131" mass="14455">MQNDQLRGRVLVMDDDENIRMIAGFYLERCGFSADFAEDGKQAVELYGTALSQGRRYAAVIMDLSVPGRMGGLEAIARISKVDPDLIAFISSGSPEFLDQVEIERLSIRGILSKPFREDDISLLIEAIGTP</sequence>
<dbReference type="PROSITE" id="PS50110">
    <property type="entry name" value="RESPONSE_REGULATORY"/>
    <property type="match status" value="1"/>
</dbReference>
<dbReference type="PANTHER" id="PTHR43228">
    <property type="entry name" value="TWO-COMPONENT RESPONSE REGULATOR"/>
    <property type="match status" value="1"/>
</dbReference>
<dbReference type="Gene3D" id="3.40.50.2300">
    <property type="match status" value="1"/>
</dbReference>
<feature type="modified residue" description="4-aspartylphosphate" evidence="1">
    <location>
        <position position="63"/>
    </location>
</feature>
<gene>
    <name evidence="3" type="ORF">SE37_08105</name>
</gene>
<name>A0A0C1QWQ0_9BACT</name>
<dbReference type="SMART" id="SM00448">
    <property type="entry name" value="REC"/>
    <property type="match status" value="1"/>
</dbReference>
<keyword evidence="1" id="KW-0597">Phosphoprotein</keyword>
<dbReference type="RefSeq" id="WP_039645300.1">
    <property type="nucleotide sequence ID" value="NZ_JXBL01000001.1"/>
</dbReference>
<evidence type="ECO:0000313" key="4">
    <source>
        <dbReference type="Proteomes" id="UP000031433"/>
    </source>
</evidence>
<accession>A0A0C1QWQ0</accession>
<reference evidence="3 4" key="1">
    <citation type="submission" date="2015-01" db="EMBL/GenBank/DDBJ databases">
        <title>Genome sequence of the anaerobic bacterium Geobacter soli GSS01, a dissimilatory Fe(III) reducer from soil.</title>
        <authorList>
            <person name="Yang G."/>
            <person name="Zhou S."/>
        </authorList>
    </citation>
    <scope>NUCLEOTIDE SEQUENCE [LARGE SCALE GENOMIC DNA]</scope>
    <source>
        <strain evidence="3 4">GSS01</strain>
    </source>
</reference>
<feature type="domain" description="Response regulatory" evidence="2">
    <location>
        <begin position="9"/>
        <end position="129"/>
    </location>
</feature>
<organism evidence="3 4">
    <name type="scientific">Geobacter soli</name>
    <dbReference type="NCBI Taxonomy" id="1510391"/>
    <lineage>
        <taxon>Bacteria</taxon>
        <taxon>Pseudomonadati</taxon>
        <taxon>Thermodesulfobacteriota</taxon>
        <taxon>Desulfuromonadia</taxon>
        <taxon>Geobacterales</taxon>
        <taxon>Geobacteraceae</taxon>
        <taxon>Geobacter</taxon>
    </lineage>
</organism>
<evidence type="ECO:0000256" key="1">
    <source>
        <dbReference type="PROSITE-ProRule" id="PRU00169"/>
    </source>
</evidence>
<proteinExistence type="predicted"/>
<comment type="caution">
    <text evidence="3">The sequence shown here is derived from an EMBL/GenBank/DDBJ whole genome shotgun (WGS) entry which is preliminary data.</text>
</comment>
<evidence type="ECO:0000313" key="3">
    <source>
        <dbReference type="EMBL" id="KIE42591.1"/>
    </source>
</evidence>